<evidence type="ECO:0000259" key="7">
    <source>
        <dbReference type="PROSITE" id="PS51677"/>
    </source>
</evidence>
<feature type="non-terminal residue" evidence="8">
    <location>
        <position position="1"/>
    </location>
</feature>
<dbReference type="PANTHER" id="PTHR46471:SF2">
    <property type="entry name" value="CHITIN DEACETYLASE-RELATED"/>
    <property type="match status" value="1"/>
</dbReference>
<keyword evidence="6" id="KW-0170">Cobalt</keyword>
<evidence type="ECO:0000256" key="5">
    <source>
        <dbReference type="ARBA" id="ARBA00023277"/>
    </source>
</evidence>
<dbReference type="EMBL" id="MU032346">
    <property type="protein sequence ID" value="KAF3767258.1"/>
    <property type="molecule type" value="Genomic_DNA"/>
</dbReference>
<evidence type="ECO:0000313" key="8">
    <source>
        <dbReference type="EMBL" id="KAF3767258.1"/>
    </source>
</evidence>
<keyword evidence="5" id="KW-0119">Carbohydrate metabolism</keyword>
<sequence>ATLPRPELGSVPYGQIITSCSVPGTVALTFDDGPWRYTSDLLDLLEREEARATFFVCGGNMADAQLTGYGHPRLLRRMLAAGHQVGSHTWAHPDLATTGEREARRQMWRNEQALVGILGLLPTYFRPPYLSWAPETLDLMAVLGYHVVSLDVDTRDWEGDYDAARRNFETALEGLDPDSSSRLVLAHDIHERTVYELAEFMITEAREKGYDLVTVGECLGDERKNWYR</sequence>
<feature type="non-terminal residue" evidence="8">
    <location>
        <position position="228"/>
    </location>
</feature>
<dbReference type="AlphaFoldDB" id="A0A9P4Y648"/>
<dbReference type="Proteomes" id="UP000803844">
    <property type="component" value="Unassembled WGS sequence"/>
</dbReference>
<dbReference type="PANTHER" id="PTHR46471">
    <property type="entry name" value="CHITIN DEACETYLASE"/>
    <property type="match status" value="1"/>
</dbReference>
<protein>
    <submittedName>
        <fullName evidence="8">Family 4 carbohydrate esterase</fullName>
    </submittedName>
</protein>
<comment type="cofactor">
    <cofactor evidence="1">
        <name>Co(2+)</name>
        <dbReference type="ChEBI" id="CHEBI:48828"/>
    </cofactor>
</comment>
<dbReference type="GO" id="GO:0016810">
    <property type="term" value="F:hydrolase activity, acting on carbon-nitrogen (but not peptide) bonds"/>
    <property type="evidence" value="ECO:0007669"/>
    <property type="project" value="InterPro"/>
</dbReference>
<keyword evidence="9" id="KW-1185">Reference proteome</keyword>
<dbReference type="CDD" id="cd10951">
    <property type="entry name" value="CE4_ClCDA_like"/>
    <property type="match status" value="1"/>
</dbReference>
<keyword evidence="4" id="KW-0378">Hydrolase</keyword>
<evidence type="ECO:0000256" key="1">
    <source>
        <dbReference type="ARBA" id="ARBA00001941"/>
    </source>
</evidence>
<name>A0A9P4Y648_CRYP1</name>
<gene>
    <name evidence="8" type="ORF">M406DRAFT_17775</name>
</gene>
<dbReference type="GeneID" id="63832548"/>
<comment type="caution">
    <text evidence="8">The sequence shown here is derived from an EMBL/GenBank/DDBJ whole genome shotgun (WGS) entry which is preliminary data.</text>
</comment>
<evidence type="ECO:0000313" key="9">
    <source>
        <dbReference type="Proteomes" id="UP000803844"/>
    </source>
</evidence>
<dbReference type="Pfam" id="PF01522">
    <property type="entry name" value="Polysacc_deac_1"/>
    <property type="match status" value="1"/>
</dbReference>
<proteinExistence type="predicted"/>
<dbReference type="GO" id="GO:0005975">
    <property type="term" value="P:carbohydrate metabolic process"/>
    <property type="evidence" value="ECO:0007669"/>
    <property type="project" value="InterPro"/>
</dbReference>
<accession>A0A9P4Y648</accession>
<keyword evidence="3" id="KW-0732">Signal</keyword>
<dbReference type="PROSITE" id="PS51677">
    <property type="entry name" value="NODB"/>
    <property type="match status" value="1"/>
</dbReference>
<keyword evidence="2" id="KW-0479">Metal-binding</keyword>
<evidence type="ECO:0000256" key="2">
    <source>
        <dbReference type="ARBA" id="ARBA00022723"/>
    </source>
</evidence>
<evidence type="ECO:0000256" key="3">
    <source>
        <dbReference type="ARBA" id="ARBA00022729"/>
    </source>
</evidence>
<reference evidence="8" key="1">
    <citation type="journal article" date="2020" name="Phytopathology">
        <title>Genome sequence of the chestnut blight fungus Cryphonectria parasitica EP155: A fundamental resource for an archetypical invasive plant pathogen.</title>
        <authorList>
            <person name="Crouch J.A."/>
            <person name="Dawe A."/>
            <person name="Aerts A."/>
            <person name="Barry K."/>
            <person name="Churchill A.C.L."/>
            <person name="Grimwood J."/>
            <person name="Hillman B."/>
            <person name="Milgroom M.G."/>
            <person name="Pangilinan J."/>
            <person name="Smith M."/>
            <person name="Salamov A."/>
            <person name="Schmutz J."/>
            <person name="Yadav J."/>
            <person name="Grigoriev I.V."/>
            <person name="Nuss D."/>
        </authorList>
    </citation>
    <scope>NUCLEOTIDE SEQUENCE</scope>
    <source>
        <strain evidence="8">EP155</strain>
    </source>
</reference>
<dbReference type="RefSeq" id="XP_040778219.1">
    <property type="nucleotide sequence ID" value="XM_040915419.1"/>
</dbReference>
<dbReference type="GO" id="GO:0046872">
    <property type="term" value="F:metal ion binding"/>
    <property type="evidence" value="ECO:0007669"/>
    <property type="project" value="UniProtKB-KW"/>
</dbReference>
<organism evidence="8 9">
    <name type="scientific">Cryphonectria parasitica (strain ATCC 38755 / EP155)</name>
    <dbReference type="NCBI Taxonomy" id="660469"/>
    <lineage>
        <taxon>Eukaryota</taxon>
        <taxon>Fungi</taxon>
        <taxon>Dikarya</taxon>
        <taxon>Ascomycota</taxon>
        <taxon>Pezizomycotina</taxon>
        <taxon>Sordariomycetes</taxon>
        <taxon>Sordariomycetidae</taxon>
        <taxon>Diaporthales</taxon>
        <taxon>Cryphonectriaceae</taxon>
        <taxon>Cryphonectria-Endothia species complex</taxon>
        <taxon>Cryphonectria</taxon>
    </lineage>
</organism>
<feature type="domain" description="NodB homology" evidence="7">
    <location>
        <begin position="24"/>
        <end position="213"/>
    </location>
</feature>
<dbReference type="OrthoDB" id="407355at2759"/>
<evidence type="ECO:0000256" key="6">
    <source>
        <dbReference type="ARBA" id="ARBA00023285"/>
    </source>
</evidence>
<dbReference type="SUPFAM" id="SSF88713">
    <property type="entry name" value="Glycoside hydrolase/deacetylase"/>
    <property type="match status" value="1"/>
</dbReference>
<dbReference type="Gene3D" id="3.20.20.370">
    <property type="entry name" value="Glycoside hydrolase/deacetylase"/>
    <property type="match status" value="1"/>
</dbReference>
<dbReference type="InterPro" id="IPR002509">
    <property type="entry name" value="NODB_dom"/>
</dbReference>
<dbReference type="InterPro" id="IPR011330">
    <property type="entry name" value="Glyco_hydro/deAcase_b/a-brl"/>
</dbReference>
<evidence type="ECO:0000256" key="4">
    <source>
        <dbReference type="ARBA" id="ARBA00022801"/>
    </source>
</evidence>